<keyword evidence="5" id="KW-0175">Coiled coil</keyword>
<dbReference type="InterPro" id="IPR011712">
    <property type="entry name" value="Sig_transdc_His_kin_sub3_dim/P"/>
</dbReference>
<dbReference type="GO" id="GO:0006355">
    <property type="term" value="P:regulation of DNA-templated transcription"/>
    <property type="evidence" value="ECO:0007669"/>
    <property type="project" value="InterPro"/>
</dbReference>
<dbReference type="RefSeq" id="WP_038091368.1">
    <property type="nucleotide sequence ID" value="NZ_JHEG04000001.1"/>
</dbReference>
<dbReference type="InterPro" id="IPR013767">
    <property type="entry name" value="PAS_fold"/>
</dbReference>
<dbReference type="PROSITE" id="PS50112">
    <property type="entry name" value="PAS"/>
    <property type="match status" value="1"/>
</dbReference>
<dbReference type="Pfam" id="PF00989">
    <property type="entry name" value="PAS"/>
    <property type="match status" value="1"/>
</dbReference>
<dbReference type="PROSITE" id="PS50110">
    <property type="entry name" value="RESPONSE_REGULATORY"/>
    <property type="match status" value="1"/>
</dbReference>
<feature type="domain" description="Response regulatory" evidence="7">
    <location>
        <begin position="12"/>
        <end position="128"/>
    </location>
</feature>
<evidence type="ECO:0000313" key="10">
    <source>
        <dbReference type="Proteomes" id="UP000029738"/>
    </source>
</evidence>
<dbReference type="PROSITE" id="PS50109">
    <property type="entry name" value="HIS_KIN"/>
    <property type="match status" value="1"/>
</dbReference>
<keyword evidence="1" id="KW-0808">Transferase</keyword>
<dbReference type="InterPro" id="IPR036890">
    <property type="entry name" value="HATPase_C_sf"/>
</dbReference>
<evidence type="ECO:0000256" key="5">
    <source>
        <dbReference type="SAM" id="Coils"/>
    </source>
</evidence>
<dbReference type="InterPro" id="IPR011006">
    <property type="entry name" value="CheY-like_superfamily"/>
</dbReference>
<organism evidence="9 10">
    <name type="scientific">Tolypothrix bouteillei VB521301</name>
    <dbReference type="NCBI Taxonomy" id="1479485"/>
    <lineage>
        <taxon>Bacteria</taxon>
        <taxon>Bacillati</taxon>
        <taxon>Cyanobacteriota</taxon>
        <taxon>Cyanophyceae</taxon>
        <taxon>Nostocales</taxon>
        <taxon>Tolypothrichaceae</taxon>
        <taxon>Tolypothrix</taxon>
    </lineage>
</organism>
<protein>
    <submittedName>
        <fullName evidence="9">Response regulator</fullName>
    </submittedName>
</protein>
<evidence type="ECO:0000256" key="2">
    <source>
        <dbReference type="ARBA" id="ARBA00022777"/>
    </source>
</evidence>
<dbReference type="InterPro" id="IPR050482">
    <property type="entry name" value="Sensor_HK_TwoCompSys"/>
</dbReference>
<dbReference type="PANTHER" id="PTHR24421:SF62">
    <property type="entry name" value="SENSORY TRANSDUCTION HISTIDINE KINASE"/>
    <property type="match status" value="1"/>
</dbReference>
<dbReference type="InterPro" id="IPR005467">
    <property type="entry name" value="His_kinase_dom"/>
</dbReference>
<dbReference type="InterPro" id="IPR035965">
    <property type="entry name" value="PAS-like_dom_sf"/>
</dbReference>
<dbReference type="CDD" id="cd16917">
    <property type="entry name" value="HATPase_UhpB-NarQ-NarX-like"/>
    <property type="match status" value="1"/>
</dbReference>
<dbReference type="SMART" id="SM00387">
    <property type="entry name" value="HATPase_c"/>
    <property type="match status" value="1"/>
</dbReference>
<dbReference type="InterPro" id="IPR000014">
    <property type="entry name" value="PAS"/>
</dbReference>
<comment type="caution">
    <text evidence="9">The sequence shown here is derived from an EMBL/GenBank/DDBJ whole genome shotgun (WGS) entry which is preliminary data.</text>
</comment>
<evidence type="ECO:0000259" key="8">
    <source>
        <dbReference type="PROSITE" id="PS50112"/>
    </source>
</evidence>
<dbReference type="SMART" id="SM00448">
    <property type="entry name" value="REC"/>
    <property type="match status" value="1"/>
</dbReference>
<dbReference type="Proteomes" id="UP000029738">
    <property type="component" value="Unassembled WGS sequence"/>
</dbReference>
<accession>A0A8S9T1X9</accession>
<dbReference type="CDD" id="cd00130">
    <property type="entry name" value="PAS"/>
    <property type="match status" value="1"/>
</dbReference>
<dbReference type="Pfam" id="PF00072">
    <property type="entry name" value="Response_reg"/>
    <property type="match status" value="1"/>
</dbReference>
<name>A0A8S9T1X9_9CYAN</name>
<keyword evidence="10" id="KW-1185">Reference proteome</keyword>
<dbReference type="GO" id="GO:0046983">
    <property type="term" value="F:protein dimerization activity"/>
    <property type="evidence" value="ECO:0007669"/>
    <property type="project" value="InterPro"/>
</dbReference>
<reference evidence="9" key="1">
    <citation type="journal article" date="2015" name="Genome Announc.">
        <title>Draft Genome Sequence of Tolypothrix boutellei Strain VB521301.</title>
        <authorList>
            <person name="Chandrababunaidu M.M."/>
            <person name="Singh D."/>
            <person name="Sen D."/>
            <person name="Bhan S."/>
            <person name="Das S."/>
            <person name="Gupta A."/>
            <person name="Adhikary S.P."/>
            <person name="Tripathy S."/>
        </authorList>
    </citation>
    <scope>NUCLEOTIDE SEQUENCE</scope>
    <source>
        <strain evidence="9">VB521301</strain>
    </source>
</reference>
<keyword evidence="4" id="KW-0597">Phosphoprotein</keyword>
<feature type="domain" description="Histidine kinase" evidence="6">
    <location>
        <begin position="391"/>
        <end position="478"/>
    </location>
</feature>
<dbReference type="Gene3D" id="3.40.50.2300">
    <property type="match status" value="1"/>
</dbReference>
<dbReference type="GO" id="GO:0016020">
    <property type="term" value="C:membrane"/>
    <property type="evidence" value="ECO:0007669"/>
    <property type="project" value="InterPro"/>
</dbReference>
<dbReference type="Pfam" id="PF02518">
    <property type="entry name" value="HATPase_c"/>
    <property type="match status" value="1"/>
</dbReference>
<proteinExistence type="predicted"/>
<dbReference type="Gene3D" id="3.30.565.10">
    <property type="entry name" value="Histidine kinase-like ATPase, C-terminal domain"/>
    <property type="match status" value="1"/>
</dbReference>
<keyword evidence="2" id="KW-0418">Kinase</keyword>
<dbReference type="InterPro" id="IPR001789">
    <property type="entry name" value="Sig_transdc_resp-reg_receiver"/>
</dbReference>
<dbReference type="SUPFAM" id="SSF52172">
    <property type="entry name" value="CheY-like"/>
    <property type="match status" value="1"/>
</dbReference>
<dbReference type="SUPFAM" id="SSF55785">
    <property type="entry name" value="PYP-like sensor domain (PAS domain)"/>
    <property type="match status" value="1"/>
</dbReference>
<keyword evidence="3" id="KW-0902">Two-component regulatory system</keyword>
<feature type="domain" description="PAS" evidence="8">
    <location>
        <begin position="161"/>
        <end position="213"/>
    </location>
</feature>
<evidence type="ECO:0000256" key="3">
    <source>
        <dbReference type="ARBA" id="ARBA00023012"/>
    </source>
</evidence>
<dbReference type="Gene3D" id="3.30.450.20">
    <property type="entry name" value="PAS domain"/>
    <property type="match status" value="1"/>
</dbReference>
<feature type="modified residue" description="4-aspartylphosphate" evidence="4">
    <location>
        <position position="61"/>
    </location>
</feature>
<dbReference type="CDD" id="cd19920">
    <property type="entry name" value="REC_PA4781-like"/>
    <property type="match status" value="1"/>
</dbReference>
<dbReference type="SMART" id="SM00091">
    <property type="entry name" value="PAS"/>
    <property type="match status" value="1"/>
</dbReference>
<dbReference type="Pfam" id="PF07730">
    <property type="entry name" value="HisKA_3"/>
    <property type="match status" value="1"/>
</dbReference>
<evidence type="ECO:0000259" key="7">
    <source>
        <dbReference type="PROSITE" id="PS50110"/>
    </source>
</evidence>
<dbReference type="SUPFAM" id="SSF55874">
    <property type="entry name" value="ATPase domain of HSP90 chaperone/DNA topoisomerase II/histidine kinase"/>
    <property type="match status" value="1"/>
</dbReference>
<evidence type="ECO:0000256" key="1">
    <source>
        <dbReference type="ARBA" id="ARBA00022679"/>
    </source>
</evidence>
<feature type="coiled-coil region" evidence="5">
    <location>
        <begin position="138"/>
        <end position="165"/>
    </location>
</feature>
<dbReference type="InterPro" id="IPR003594">
    <property type="entry name" value="HATPase_dom"/>
</dbReference>
<sequence>MNAVKNLLDKGTILIVDDTPDNLNLLSNILLKAGYKVHPASSSKLALTFIQSNLPDLILLDIMMPGMNGYEICERLKSSPRTQDIPIIFISALHEILDKVKAFSLGGVDYIIKPFESQEVLARVENQLRLRRLSKELLEQNLKLIAELEERKRIEEALREQKELLQTIFDHIPVMLTLYDNEGRFCLVNREFKRLLGCSQEEIHQTNILEEFFPDSQIRAQVLEHMIAATGKWQDFKIRTSLGHYIETSWANIRLNHDTIIGIGQDITERKQAEEASVLEERNRMAREIHDTLAQAFTGIVVHLGAASRVMEGASSEAKEHIKTVRDLARRGLTEARRSVEALRPQLLEDGDLCSALNRLTMQMQSYSNTHILCEVTGEVYSLRTDIENNLLRIAQEALTNAVKYADAGEIRVEVIYEQTRCLLRIQDNGRGFDADSASVSNGYGLLGMRERAQQMGAELTIRSHPGEGTEVVVLVSG</sequence>
<dbReference type="PANTHER" id="PTHR24421">
    <property type="entry name" value="NITRATE/NITRITE SENSOR PROTEIN NARX-RELATED"/>
    <property type="match status" value="1"/>
</dbReference>
<gene>
    <name evidence="9" type="ORF">DA73_0400011855</name>
</gene>
<dbReference type="NCBIfam" id="TIGR00229">
    <property type="entry name" value="sensory_box"/>
    <property type="match status" value="1"/>
</dbReference>
<dbReference type="AlphaFoldDB" id="A0A8S9T1X9"/>
<dbReference type="Gene3D" id="1.20.5.1930">
    <property type="match status" value="1"/>
</dbReference>
<evidence type="ECO:0000256" key="4">
    <source>
        <dbReference type="PROSITE-ProRule" id="PRU00169"/>
    </source>
</evidence>
<evidence type="ECO:0000313" key="9">
    <source>
        <dbReference type="EMBL" id="KAF3886088.1"/>
    </source>
</evidence>
<dbReference type="EMBL" id="JHEG04000001">
    <property type="protein sequence ID" value="KAF3886088.1"/>
    <property type="molecule type" value="Genomic_DNA"/>
</dbReference>
<reference evidence="9" key="2">
    <citation type="submission" date="2019-11" db="EMBL/GenBank/DDBJ databases">
        <title>Improved Assembly of Tolypothrix boutellei genome.</title>
        <authorList>
            <person name="Sarangi A.N."/>
            <person name="Mukherjee M."/>
            <person name="Ghosh S."/>
            <person name="Singh D."/>
            <person name="Das A."/>
            <person name="Kant S."/>
            <person name="Prusty A."/>
            <person name="Tripathy S."/>
        </authorList>
    </citation>
    <scope>NUCLEOTIDE SEQUENCE</scope>
    <source>
        <strain evidence="9">VB521301</strain>
    </source>
</reference>
<dbReference type="GO" id="GO:0000155">
    <property type="term" value="F:phosphorelay sensor kinase activity"/>
    <property type="evidence" value="ECO:0007669"/>
    <property type="project" value="InterPro"/>
</dbReference>
<evidence type="ECO:0000259" key="6">
    <source>
        <dbReference type="PROSITE" id="PS50109"/>
    </source>
</evidence>